<dbReference type="GO" id="GO:0022857">
    <property type="term" value="F:transmembrane transporter activity"/>
    <property type="evidence" value="ECO:0007669"/>
    <property type="project" value="InterPro"/>
</dbReference>
<keyword evidence="4 5" id="KW-0472">Membrane</keyword>
<proteinExistence type="predicted"/>
<dbReference type="Pfam" id="PF07690">
    <property type="entry name" value="MFS_1"/>
    <property type="match status" value="1"/>
</dbReference>
<dbReference type="GO" id="GO:0005886">
    <property type="term" value="C:plasma membrane"/>
    <property type="evidence" value="ECO:0007669"/>
    <property type="project" value="TreeGrafter"/>
</dbReference>
<keyword evidence="2 5" id="KW-0812">Transmembrane</keyword>
<evidence type="ECO:0000256" key="2">
    <source>
        <dbReference type="ARBA" id="ARBA00022692"/>
    </source>
</evidence>
<accession>A0A2G8SNS7</accession>
<feature type="transmembrane region" description="Helical" evidence="5">
    <location>
        <begin position="335"/>
        <end position="355"/>
    </location>
</feature>
<dbReference type="InterPro" id="IPR020846">
    <property type="entry name" value="MFS_dom"/>
</dbReference>
<evidence type="ECO:0000256" key="3">
    <source>
        <dbReference type="ARBA" id="ARBA00022989"/>
    </source>
</evidence>
<dbReference type="SUPFAM" id="SSF103473">
    <property type="entry name" value="MFS general substrate transporter"/>
    <property type="match status" value="1"/>
</dbReference>
<feature type="transmembrane region" description="Helical" evidence="5">
    <location>
        <begin position="168"/>
        <end position="190"/>
    </location>
</feature>
<feature type="transmembrane region" description="Helical" evidence="5">
    <location>
        <begin position="136"/>
        <end position="156"/>
    </location>
</feature>
<gene>
    <name evidence="7" type="ORF">GSI_03018</name>
</gene>
<evidence type="ECO:0000256" key="5">
    <source>
        <dbReference type="SAM" id="Phobius"/>
    </source>
</evidence>
<evidence type="ECO:0000313" key="8">
    <source>
        <dbReference type="Proteomes" id="UP000230002"/>
    </source>
</evidence>
<dbReference type="Gene3D" id="1.20.1250.20">
    <property type="entry name" value="MFS general substrate transporter like domains"/>
    <property type="match status" value="1"/>
</dbReference>
<feature type="transmembrane region" description="Helical" evidence="5">
    <location>
        <begin position="367"/>
        <end position="388"/>
    </location>
</feature>
<dbReference type="InterPro" id="IPR011701">
    <property type="entry name" value="MFS"/>
</dbReference>
<feature type="domain" description="Major facilitator superfamily (MFS) profile" evidence="6">
    <location>
        <begin position="40"/>
        <end position="552"/>
    </location>
</feature>
<feature type="transmembrane region" description="Helical" evidence="5">
    <location>
        <begin position="38"/>
        <end position="56"/>
    </location>
</feature>
<name>A0A2G8SNS7_9APHY</name>
<organism evidence="7 8">
    <name type="scientific">Ganoderma sinense ZZ0214-1</name>
    <dbReference type="NCBI Taxonomy" id="1077348"/>
    <lineage>
        <taxon>Eukaryota</taxon>
        <taxon>Fungi</taxon>
        <taxon>Dikarya</taxon>
        <taxon>Basidiomycota</taxon>
        <taxon>Agaricomycotina</taxon>
        <taxon>Agaricomycetes</taxon>
        <taxon>Polyporales</taxon>
        <taxon>Polyporaceae</taxon>
        <taxon>Ganoderma</taxon>
    </lineage>
</organism>
<keyword evidence="3 5" id="KW-1133">Transmembrane helix</keyword>
<sequence>MSNKSPSPRPEAVVAPAVDIEHVEVADDPRQWSKMRKLTVVATVSAAAVIAGFGGTLYNPALAQIQEQLHASNGEIAWSLSLFILLQGAVPLVWSVLSEFWGRKKVYLLSTALAVVGCIVAALSKSINVLIGMRCIQALGSSAVMALGAATLADIYEPHERGTMMGIYYSAPLLGPSLGPILGGVLTQAFNWRATFWFIAAFVGACFLLFIPFKDTYRRQRSLTYQAALKRRRAIMSAKGSETSSITQVAAISRAVTPGPEKEGASGPFPPSADADAEKDAIATLARDRDLEKQQLPARTPLTGVDDDEDDVKLTLADVNPVKPIMYVLRRMNNLTILVASGLIFGLSYCIAYTCSRTLANQYGYDALQTGLVLLSFGVGCLSGSVFGGRYSDYVFKKLKAKNGGTHAAEVFFPDPSLDAGSIDHWSEIRTQMRLESTIIFMPFLPAATIGYGWVCERHVHVAAICVLLFFTGLFLIAIYSSTLAYIVDANTGRSSSAVATNSCFRGLTAFIAAEVAVPLQDAIGDGGLYSLWAGLMVLAEVLILLVLWKGGAWREKWERKEGGITHAGPSGPAKL</sequence>
<feature type="transmembrane region" description="Helical" evidence="5">
    <location>
        <begin position="196"/>
        <end position="213"/>
    </location>
</feature>
<keyword evidence="8" id="KW-1185">Reference proteome</keyword>
<evidence type="ECO:0000256" key="4">
    <source>
        <dbReference type="ARBA" id="ARBA00023136"/>
    </source>
</evidence>
<dbReference type="PROSITE" id="PS50850">
    <property type="entry name" value="MFS"/>
    <property type="match status" value="1"/>
</dbReference>
<dbReference type="PANTHER" id="PTHR23502:SF5">
    <property type="entry name" value="QUINIDINE RESISTANCE PROTEIN 3"/>
    <property type="match status" value="1"/>
</dbReference>
<feature type="transmembrane region" description="Helical" evidence="5">
    <location>
        <begin position="106"/>
        <end position="124"/>
    </location>
</feature>
<feature type="transmembrane region" description="Helical" evidence="5">
    <location>
        <begin position="438"/>
        <end position="455"/>
    </location>
</feature>
<evidence type="ECO:0000313" key="7">
    <source>
        <dbReference type="EMBL" id="PIL35228.1"/>
    </source>
</evidence>
<dbReference type="InterPro" id="IPR036259">
    <property type="entry name" value="MFS_trans_sf"/>
</dbReference>
<feature type="transmembrane region" description="Helical" evidence="5">
    <location>
        <begin position="499"/>
        <end position="518"/>
    </location>
</feature>
<protein>
    <submittedName>
        <fullName evidence="7">MFS general substrate transporter</fullName>
    </submittedName>
</protein>
<dbReference type="PANTHER" id="PTHR23502">
    <property type="entry name" value="MAJOR FACILITATOR SUPERFAMILY"/>
    <property type="match status" value="1"/>
</dbReference>
<dbReference type="AlphaFoldDB" id="A0A2G8SNS7"/>
<dbReference type="Proteomes" id="UP000230002">
    <property type="component" value="Unassembled WGS sequence"/>
</dbReference>
<dbReference type="EMBL" id="AYKW01000004">
    <property type="protein sequence ID" value="PIL35228.1"/>
    <property type="molecule type" value="Genomic_DNA"/>
</dbReference>
<evidence type="ECO:0000256" key="1">
    <source>
        <dbReference type="ARBA" id="ARBA00004141"/>
    </source>
</evidence>
<dbReference type="OrthoDB" id="2585655at2759"/>
<feature type="transmembrane region" description="Helical" evidence="5">
    <location>
        <begin position="76"/>
        <end position="94"/>
    </location>
</feature>
<feature type="transmembrane region" description="Helical" evidence="5">
    <location>
        <begin position="461"/>
        <end position="487"/>
    </location>
</feature>
<comment type="subcellular location">
    <subcellularLocation>
        <location evidence="1">Membrane</location>
        <topology evidence="1">Multi-pass membrane protein</topology>
    </subcellularLocation>
</comment>
<comment type="caution">
    <text evidence="7">The sequence shown here is derived from an EMBL/GenBank/DDBJ whole genome shotgun (WGS) entry which is preliminary data.</text>
</comment>
<dbReference type="STRING" id="1077348.A0A2G8SNS7"/>
<feature type="transmembrane region" description="Helical" evidence="5">
    <location>
        <begin position="530"/>
        <end position="549"/>
    </location>
</feature>
<reference evidence="7 8" key="1">
    <citation type="journal article" date="2015" name="Sci. Rep.">
        <title>Chromosome-level genome map provides insights into diverse defense mechanisms in the medicinal fungus Ganoderma sinense.</title>
        <authorList>
            <person name="Zhu Y."/>
            <person name="Xu J."/>
            <person name="Sun C."/>
            <person name="Zhou S."/>
            <person name="Xu H."/>
            <person name="Nelson D.R."/>
            <person name="Qian J."/>
            <person name="Song J."/>
            <person name="Luo H."/>
            <person name="Xiang L."/>
            <person name="Li Y."/>
            <person name="Xu Z."/>
            <person name="Ji A."/>
            <person name="Wang L."/>
            <person name="Lu S."/>
            <person name="Hayward A."/>
            <person name="Sun W."/>
            <person name="Li X."/>
            <person name="Schwartz D.C."/>
            <person name="Wang Y."/>
            <person name="Chen S."/>
        </authorList>
    </citation>
    <scope>NUCLEOTIDE SEQUENCE [LARGE SCALE GENOMIC DNA]</scope>
    <source>
        <strain evidence="7 8">ZZ0214-1</strain>
    </source>
</reference>
<evidence type="ECO:0000259" key="6">
    <source>
        <dbReference type="PROSITE" id="PS50850"/>
    </source>
</evidence>